<dbReference type="AlphaFoldDB" id="A0A0R2LP78"/>
<keyword evidence="6" id="KW-1185">Reference proteome</keyword>
<dbReference type="GO" id="GO:0008233">
    <property type="term" value="F:peptidase activity"/>
    <property type="evidence" value="ECO:0007669"/>
    <property type="project" value="UniProtKB-KW"/>
</dbReference>
<dbReference type="GO" id="GO:0005737">
    <property type="term" value="C:cytoplasm"/>
    <property type="evidence" value="ECO:0007669"/>
    <property type="project" value="TreeGrafter"/>
</dbReference>
<dbReference type="PANTHER" id="PTHR48094">
    <property type="entry name" value="PROTEIN/NUCLEIC ACID DEGLYCASE DJ-1-RELATED"/>
    <property type="match status" value="1"/>
</dbReference>
<dbReference type="Proteomes" id="UP000051906">
    <property type="component" value="Unassembled WGS sequence"/>
</dbReference>
<evidence type="ECO:0000313" key="6">
    <source>
        <dbReference type="Proteomes" id="UP000051906"/>
    </source>
</evidence>
<evidence type="ECO:0000256" key="3">
    <source>
        <dbReference type="ARBA" id="ARBA00038493"/>
    </source>
</evidence>
<dbReference type="Gene3D" id="3.40.50.880">
    <property type="match status" value="1"/>
</dbReference>
<keyword evidence="5" id="KW-0645">Protease</keyword>
<dbReference type="RefSeq" id="WP_057878974.1">
    <property type="nucleotide sequence ID" value="NZ_JQCA01000115.1"/>
</dbReference>
<dbReference type="InterPro" id="IPR002818">
    <property type="entry name" value="DJ-1/PfpI"/>
</dbReference>
<dbReference type="GO" id="GO:0019172">
    <property type="term" value="F:glyoxalase III activity"/>
    <property type="evidence" value="ECO:0007669"/>
    <property type="project" value="TreeGrafter"/>
</dbReference>
<comment type="similarity">
    <text evidence="3">Belongs to the peptidase C56 family. HSP31-like subfamily.</text>
</comment>
<feature type="domain" description="DJ-1/PfpI" evidence="4">
    <location>
        <begin position="28"/>
        <end position="221"/>
    </location>
</feature>
<dbReference type="InterPro" id="IPR029062">
    <property type="entry name" value="Class_I_gatase-like"/>
</dbReference>
<dbReference type="SUPFAM" id="SSF52317">
    <property type="entry name" value="Class I glutamine amidotransferase-like"/>
    <property type="match status" value="1"/>
</dbReference>
<name>A0A0R2LP78_9LACO</name>
<accession>A0A0R2LP78</accession>
<protein>
    <submittedName>
        <fullName evidence="5">Intracellular protease amidase</fullName>
    </submittedName>
</protein>
<reference evidence="5 6" key="1">
    <citation type="journal article" date="2015" name="Genome Announc.">
        <title>Expanding the biotechnology potential of lactobacilli through comparative genomics of 213 strains and associated genera.</title>
        <authorList>
            <person name="Sun Z."/>
            <person name="Harris H.M."/>
            <person name="McCann A."/>
            <person name="Guo C."/>
            <person name="Argimon S."/>
            <person name="Zhang W."/>
            <person name="Yang X."/>
            <person name="Jeffery I.B."/>
            <person name="Cooney J.C."/>
            <person name="Kagawa T.F."/>
            <person name="Liu W."/>
            <person name="Song Y."/>
            <person name="Salvetti E."/>
            <person name="Wrobel A."/>
            <person name="Rasinkangas P."/>
            <person name="Parkhill J."/>
            <person name="Rea M.C."/>
            <person name="O'Sullivan O."/>
            <person name="Ritari J."/>
            <person name="Douillard F.P."/>
            <person name="Paul Ross R."/>
            <person name="Yang R."/>
            <person name="Briner A.E."/>
            <person name="Felis G.E."/>
            <person name="de Vos W.M."/>
            <person name="Barrangou R."/>
            <person name="Klaenhammer T.R."/>
            <person name="Caufield P.W."/>
            <person name="Cui Y."/>
            <person name="Zhang H."/>
            <person name="O'Toole P.W."/>
        </authorList>
    </citation>
    <scope>NUCLEOTIDE SEQUENCE [LARGE SCALE GENOMIC DNA]</scope>
    <source>
        <strain evidence="5 6">DSM 22467</strain>
    </source>
</reference>
<dbReference type="GO" id="GO:0006508">
    <property type="term" value="P:proteolysis"/>
    <property type="evidence" value="ECO:0007669"/>
    <property type="project" value="UniProtKB-KW"/>
</dbReference>
<keyword evidence="5" id="KW-0378">Hydrolase</keyword>
<dbReference type="CDD" id="cd03141">
    <property type="entry name" value="GATase1_Hsp31_like"/>
    <property type="match status" value="1"/>
</dbReference>
<evidence type="ECO:0000313" key="5">
    <source>
        <dbReference type="EMBL" id="KRO01250.1"/>
    </source>
</evidence>
<evidence type="ECO:0000259" key="4">
    <source>
        <dbReference type="Pfam" id="PF01965"/>
    </source>
</evidence>
<dbReference type="InterPro" id="IPR050325">
    <property type="entry name" value="Prot/Nucl_acid_deglycase"/>
</dbReference>
<evidence type="ECO:0000256" key="2">
    <source>
        <dbReference type="ARBA" id="ARBA00023239"/>
    </source>
</evidence>
<dbReference type="EMBL" id="JQCA01000115">
    <property type="protein sequence ID" value="KRO01250.1"/>
    <property type="molecule type" value="Genomic_DNA"/>
</dbReference>
<sequence>MKKVLLVETNVTRYQGTTDPTGLWLGEAAEFVDEMNQDGIAVDYMSPKGGFVPLDPRSMKYTDDTIMRIYEDSDFIERALKNTLRPDQVTPGDYAAIYYTGGHGVMWDFPDDPNLQRLAMAIYDNGGYISSVCHGIAGLLNLKDAQGKYLIAGKQITGFTTAEERIAGKKSVVPFLNQQVAEAHGAHFMKKRFYSEYAVKDGRLLTGQNPFSVRAVAKLLLNELQH</sequence>
<dbReference type="PANTHER" id="PTHR48094:SF11">
    <property type="entry name" value="GLUTATHIONE-INDEPENDENT GLYOXALASE HSP31-RELATED"/>
    <property type="match status" value="1"/>
</dbReference>
<dbReference type="GO" id="GO:0019243">
    <property type="term" value="P:methylglyoxal catabolic process to D-lactate via S-lactoyl-glutathione"/>
    <property type="evidence" value="ECO:0007669"/>
    <property type="project" value="TreeGrafter"/>
</dbReference>
<dbReference type="PATRIC" id="fig|616990.3.peg.502"/>
<organism evidence="5 6">
    <name type="scientific">Levilactobacillus paucivorans</name>
    <dbReference type="NCBI Taxonomy" id="616990"/>
    <lineage>
        <taxon>Bacteria</taxon>
        <taxon>Bacillati</taxon>
        <taxon>Bacillota</taxon>
        <taxon>Bacilli</taxon>
        <taxon>Lactobacillales</taxon>
        <taxon>Lactobacillaceae</taxon>
        <taxon>Levilactobacillus</taxon>
    </lineage>
</organism>
<keyword evidence="1" id="KW-0346">Stress response</keyword>
<dbReference type="Pfam" id="PF01965">
    <property type="entry name" value="DJ-1_PfpI"/>
    <property type="match status" value="1"/>
</dbReference>
<keyword evidence="2" id="KW-0456">Lyase</keyword>
<dbReference type="STRING" id="616990.IV54_GL000466"/>
<gene>
    <name evidence="5" type="ORF">IV54_GL000466</name>
</gene>
<comment type="caution">
    <text evidence="5">The sequence shown here is derived from an EMBL/GenBank/DDBJ whole genome shotgun (WGS) entry which is preliminary data.</text>
</comment>
<dbReference type="OrthoDB" id="9792284at2"/>
<proteinExistence type="inferred from homology"/>
<evidence type="ECO:0000256" key="1">
    <source>
        <dbReference type="ARBA" id="ARBA00023016"/>
    </source>
</evidence>